<dbReference type="InterPro" id="IPR004316">
    <property type="entry name" value="SWEET_rpt"/>
</dbReference>
<keyword evidence="1" id="KW-0812">Transmembrane</keyword>
<dbReference type="Pfam" id="PF03083">
    <property type="entry name" value="MtN3_slv"/>
    <property type="match status" value="1"/>
</dbReference>
<organism evidence="2 3">
    <name type="scientific">Lancefieldella rimae</name>
    <dbReference type="NCBI Taxonomy" id="1383"/>
    <lineage>
        <taxon>Bacteria</taxon>
        <taxon>Bacillati</taxon>
        <taxon>Actinomycetota</taxon>
        <taxon>Coriobacteriia</taxon>
        <taxon>Coriobacteriales</taxon>
        <taxon>Atopobiaceae</taxon>
        <taxon>Lancefieldella</taxon>
    </lineage>
</organism>
<comment type="caution">
    <text evidence="2">The sequence shown here is derived from an EMBL/GenBank/DDBJ whole genome shotgun (WGS) entry which is preliminary data.</text>
</comment>
<dbReference type="AlphaFoldDB" id="A0A930YPT0"/>
<accession>A0A930YPT0</accession>
<feature type="transmembrane region" description="Helical" evidence="1">
    <location>
        <begin position="39"/>
        <end position="58"/>
    </location>
</feature>
<dbReference type="Proteomes" id="UP000698335">
    <property type="component" value="Unassembled WGS sequence"/>
</dbReference>
<keyword evidence="1" id="KW-1133">Transmembrane helix</keyword>
<reference evidence="2" key="1">
    <citation type="submission" date="2020-04" db="EMBL/GenBank/DDBJ databases">
        <title>Deep metagenomics examines the oral microbiome during advanced dental caries in children, revealing novel taxa and co-occurrences with host molecules.</title>
        <authorList>
            <person name="Baker J.L."/>
            <person name="Morton J.T."/>
            <person name="Dinis M."/>
            <person name="Alvarez R."/>
            <person name="Tran N.C."/>
            <person name="Knight R."/>
            <person name="Edlund A."/>
        </authorList>
    </citation>
    <scope>NUCLEOTIDE SEQUENCE</scope>
    <source>
        <strain evidence="2">JCVI_38_bin.5</strain>
    </source>
</reference>
<evidence type="ECO:0000256" key="1">
    <source>
        <dbReference type="SAM" id="Phobius"/>
    </source>
</evidence>
<evidence type="ECO:0000313" key="2">
    <source>
        <dbReference type="EMBL" id="MBF4807994.1"/>
    </source>
</evidence>
<keyword evidence="1" id="KW-0472">Membrane</keyword>
<name>A0A930YPT0_9ACTN</name>
<protein>
    <recommendedName>
        <fullName evidence="4">Sugar efflux transporter for intercellular exchange</fullName>
    </recommendedName>
</protein>
<evidence type="ECO:0000313" key="3">
    <source>
        <dbReference type="Proteomes" id="UP000698335"/>
    </source>
</evidence>
<sequence>MSEGFISKLGRFASVLSVLMYVSYIPQIMNNLAGHKGNFIQPAVAAVNCICWVIYAYFKKDRDIPVLIANVPGVIFGIIAALTALL</sequence>
<feature type="transmembrane region" description="Helical" evidence="1">
    <location>
        <begin position="12"/>
        <end position="33"/>
    </location>
</feature>
<proteinExistence type="predicted"/>
<evidence type="ECO:0008006" key="4">
    <source>
        <dbReference type="Google" id="ProtNLM"/>
    </source>
</evidence>
<dbReference type="GO" id="GO:0016020">
    <property type="term" value="C:membrane"/>
    <property type="evidence" value="ECO:0007669"/>
    <property type="project" value="InterPro"/>
</dbReference>
<feature type="transmembrane region" description="Helical" evidence="1">
    <location>
        <begin position="65"/>
        <end position="85"/>
    </location>
</feature>
<dbReference type="EMBL" id="JABZGW010000192">
    <property type="protein sequence ID" value="MBF4807994.1"/>
    <property type="molecule type" value="Genomic_DNA"/>
</dbReference>
<dbReference type="Gene3D" id="1.20.1280.290">
    <property type="match status" value="1"/>
</dbReference>
<gene>
    <name evidence="2" type="ORF">HXK26_04800</name>
</gene>